<feature type="transmembrane region" description="Helical" evidence="6">
    <location>
        <begin position="189"/>
        <end position="211"/>
    </location>
</feature>
<accession>A0A078A1N5</accession>
<dbReference type="InterPro" id="IPR005821">
    <property type="entry name" value="Ion_trans_dom"/>
</dbReference>
<evidence type="ECO:0000256" key="5">
    <source>
        <dbReference type="SAM" id="MobiDB-lite"/>
    </source>
</evidence>
<dbReference type="InterPro" id="IPR001054">
    <property type="entry name" value="A/G_cyclase"/>
</dbReference>
<evidence type="ECO:0000256" key="3">
    <source>
        <dbReference type="ARBA" id="ARBA00022989"/>
    </source>
</evidence>
<keyword evidence="2 6" id="KW-0812">Transmembrane</keyword>
<dbReference type="InterPro" id="IPR029787">
    <property type="entry name" value="Nucleotide_cyclase"/>
</dbReference>
<dbReference type="Pfam" id="PF00520">
    <property type="entry name" value="Ion_trans"/>
    <property type="match status" value="1"/>
</dbReference>
<feature type="compositionally biased region" description="Polar residues" evidence="5">
    <location>
        <begin position="78"/>
        <end position="106"/>
    </location>
</feature>
<feature type="compositionally biased region" description="Polar residues" evidence="5">
    <location>
        <begin position="420"/>
        <end position="442"/>
    </location>
</feature>
<evidence type="ECO:0000313" key="9">
    <source>
        <dbReference type="Proteomes" id="UP000039865"/>
    </source>
</evidence>
<feature type="region of interest" description="Disordered" evidence="5">
    <location>
        <begin position="1"/>
        <end position="131"/>
    </location>
</feature>
<proteinExistence type="predicted"/>
<dbReference type="FunCoup" id="A0A078A1N5">
    <property type="interactions" value="2"/>
</dbReference>
<evidence type="ECO:0000256" key="1">
    <source>
        <dbReference type="ARBA" id="ARBA00004141"/>
    </source>
</evidence>
<feature type="compositionally biased region" description="Polar residues" evidence="5">
    <location>
        <begin position="1"/>
        <end position="10"/>
    </location>
</feature>
<dbReference type="EMBL" id="CCKQ01004214">
    <property type="protein sequence ID" value="CDW75368.1"/>
    <property type="molecule type" value="Genomic_DNA"/>
</dbReference>
<name>A0A078A1N5_STYLE</name>
<dbReference type="GO" id="GO:0016020">
    <property type="term" value="C:membrane"/>
    <property type="evidence" value="ECO:0007669"/>
    <property type="project" value="UniProtKB-SubCell"/>
</dbReference>
<feature type="compositionally biased region" description="Basic and acidic residues" evidence="5">
    <location>
        <begin position="368"/>
        <end position="390"/>
    </location>
</feature>
<feature type="compositionally biased region" description="Basic and acidic residues" evidence="5">
    <location>
        <begin position="11"/>
        <end position="43"/>
    </location>
</feature>
<dbReference type="PROSITE" id="PS50125">
    <property type="entry name" value="GUANYLATE_CYCLASE_2"/>
    <property type="match status" value="1"/>
</dbReference>
<reference evidence="8 9" key="1">
    <citation type="submission" date="2014-06" db="EMBL/GenBank/DDBJ databases">
        <authorList>
            <person name="Swart Estienne"/>
        </authorList>
    </citation>
    <scope>NUCLEOTIDE SEQUENCE [LARGE SCALE GENOMIC DNA]</scope>
    <source>
        <strain evidence="8 9">130c</strain>
    </source>
</reference>
<feature type="domain" description="Guanylate cyclase" evidence="7">
    <location>
        <begin position="741"/>
        <end position="894"/>
    </location>
</feature>
<dbReference type="SUPFAM" id="SSF55073">
    <property type="entry name" value="Nucleotide cyclase"/>
    <property type="match status" value="1"/>
</dbReference>
<evidence type="ECO:0000256" key="4">
    <source>
        <dbReference type="ARBA" id="ARBA00023136"/>
    </source>
</evidence>
<evidence type="ECO:0000256" key="2">
    <source>
        <dbReference type="ARBA" id="ARBA00022692"/>
    </source>
</evidence>
<feature type="region of interest" description="Disordered" evidence="5">
    <location>
        <begin position="295"/>
        <end position="335"/>
    </location>
</feature>
<dbReference type="OrthoDB" id="60033at2759"/>
<dbReference type="InterPro" id="IPR027359">
    <property type="entry name" value="Volt_channel_dom_sf"/>
</dbReference>
<dbReference type="GO" id="GO:0005216">
    <property type="term" value="F:monoatomic ion channel activity"/>
    <property type="evidence" value="ECO:0007669"/>
    <property type="project" value="InterPro"/>
</dbReference>
<evidence type="ECO:0000256" key="6">
    <source>
        <dbReference type="SAM" id="Phobius"/>
    </source>
</evidence>
<protein>
    <submittedName>
        <fullName evidence="8">Adenylate and guanylate cyclase catalytic domain protein</fullName>
    </submittedName>
</protein>
<feature type="compositionally biased region" description="Basic and acidic residues" evidence="5">
    <location>
        <begin position="109"/>
        <end position="119"/>
    </location>
</feature>
<keyword evidence="9" id="KW-1185">Reference proteome</keyword>
<dbReference type="PANTHER" id="PTHR43336:SF3">
    <property type="entry name" value="GUANYLATE CYCLASE DOMAIN-CONTAINING PROTEIN"/>
    <property type="match status" value="1"/>
</dbReference>
<dbReference type="PANTHER" id="PTHR43336">
    <property type="entry name" value="OXYGEN SENSOR HISTIDINE KINASE RESPONSE REGULATOR DEVS/DOSS"/>
    <property type="match status" value="1"/>
</dbReference>
<feature type="compositionally biased region" description="Basic and acidic residues" evidence="5">
    <location>
        <begin position="295"/>
        <end position="313"/>
    </location>
</feature>
<dbReference type="Gene3D" id="3.30.70.1230">
    <property type="entry name" value="Nucleotide cyclase"/>
    <property type="match status" value="1"/>
</dbReference>
<dbReference type="Proteomes" id="UP000039865">
    <property type="component" value="Unassembled WGS sequence"/>
</dbReference>
<sequence>MDSTQLQQHKINSERLKSESNTAREIERSGQDNSFDENKHNKDLPQSLNTEKVGVGEKPLSKQDVLSVASKNQDQHNNEPSQNNISANDNSKLPELKQNQSVQPGSLMSKDDISVKNKENQGQPDDDEENKNMLEQTKEEIVKRPKWKIKGEKILDNYIITSLMSAITVYSLFFDDIRMIALTTHTDDIIFGITTFCFCAFAVEIICASIVKEKYFLTFFFWLDVVSTLSMITDIGWIMDLITGGGGSGQAGNAAQLAKTSRAGRVTRVIRVIRLIRLIRIVKLYKQAKLAQQKQEDKLKEEQKQKETLERAKQRTSRVNRMATNFNNQNSSQNINLSQERFRTINIHDDKSGPNNSKQLAVISENVQEERKYEDSLDQDFKQVDQKNQREQQSNSISQPNIKVSIQQKSQDDSQKKSINQVNNETPNQNQGDQSTFKKSLGFDTSSVQPDQLQAAGVHNDDEDVDIPLESNISKTLSERTTKIVIILVLVMLFFQPVFSVGTYVTNPSYTDQGLFNLVDMYETSNWTAYQVTAQQFIAAFSVEAQYPLIVLIIPDYTSKTRTSNTITWTQNPQLEDLRSDEFMASVAYSDDGVNFVAFIDQRTNSRMVAILSISRTIFICVILSIASIMFTSDANRLVLTPIERMLEKVKLIAKNPLAAAGDEVDNAGVMTMLENQEKKSEKKQKEDAQYETAILEKAIVKIGHLLALGFGEAGSKIIASNMSMGGDINPMMAGQRVFAIFGFCDIRNFTDSTEILQTKVMLFVNQIAEITHSMVDKYGGSANKNIGDAFLLVWKFRNEEEFFQTPQVITRDNQYCADLALFSFLKIIAKVNKLAHILEYRKDPELNKRMPGYSVKMGFGLHQGWAIEGAIGSMFKIDASYLSPNVNMASRLEAATKQYGVPLLISGPLHDIFTDKIKMLCREIDTVTVKGSVLPVKFLTVDVDFDNLHETKDKLMGLPVKQKKQARDKKKKLLLSRLFDAGSKVTTWDIFSKDRDFKELRRNYDKVFTKKFNEAYKKYILGDWATAEDLLSQCLKMNPNDGPTITLKSYIEELNGTPPTTWKGFRELTEK</sequence>
<dbReference type="OMA" id="WKEAHMW"/>
<keyword evidence="4 6" id="KW-0472">Membrane</keyword>
<organism evidence="8 9">
    <name type="scientific">Stylonychia lemnae</name>
    <name type="common">Ciliate</name>
    <dbReference type="NCBI Taxonomy" id="5949"/>
    <lineage>
        <taxon>Eukaryota</taxon>
        <taxon>Sar</taxon>
        <taxon>Alveolata</taxon>
        <taxon>Ciliophora</taxon>
        <taxon>Intramacronucleata</taxon>
        <taxon>Spirotrichea</taxon>
        <taxon>Stichotrichia</taxon>
        <taxon>Sporadotrichida</taxon>
        <taxon>Oxytrichidae</taxon>
        <taxon>Stylonychinae</taxon>
        <taxon>Stylonychia</taxon>
    </lineage>
</organism>
<gene>
    <name evidence="8" type="primary">Contig5041.g5396</name>
    <name evidence="8" type="ORF">STYLEM_4357</name>
</gene>
<feature type="transmembrane region" description="Helical" evidence="6">
    <location>
        <begin position="534"/>
        <end position="554"/>
    </location>
</feature>
<dbReference type="GO" id="GO:0035556">
    <property type="term" value="P:intracellular signal transduction"/>
    <property type="evidence" value="ECO:0007669"/>
    <property type="project" value="InterPro"/>
</dbReference>
<feature type="transmembrane region" description="Helical" evidence="6">
    <location>
        <begin position="484"/>
        <end position="505"/>
    </location>
</feature>
<dbReference type="Gene3D" id="1.20.120.350">
    <property type="entry name" value="Voltage-gated potassium channels. Chain C"/>
    <property type="match status" value="1"/>
</dbReference>
<feature type="transmembrane region" description="Helical" evidence="6">
    <location>
        <begin position="609"/>
        <end position="631"/>
    </location>
</feature>
<evidence type="ECO:0000259" key="7">
    <source>
        <dbReference type="PROSITE" id="PS50125"/>
    </source>
</evidence>
<dbReference type="InParanoid" id="A0A078A1N5"/>
<evidence type="ECO:0000313" key="8">
    <source>
        <dbReference type="EMBL" id="CDW75368.1"/>
    </source>
</evidence>
<dbReference type="CDD" id="cd07302">
    <property type="entry name" value="CHD"/>
    <property type="match status" value="1"/>
</dbReference>
<feature type="compositionally biased region" description="Low complexity" evidence="5">
    <location>
        <begin position="325"/>
        <end position="335"/>
    </location>
</feature>
<comment type="subcellular location">
    <subcellularLocation>
        <location evidence="1">Membrane</location>
        <topology evidence="1">Multi-pass membrane protein</topology>
    </subcellularLocation>
</comment>
<dbReference type="GO" id="GO:0009190">
    <property type="term" value="P:cyclic nucleotide biosynthetic process"/>
    <property type="evidence" value="ECO:0007669"/>
    <property type="project" value="InterPro"/>
</dbReference>
<feature type="compositionally biased region" description="Polar residues" evidence="5">
    <location>
        <begin position="391"/>
        <end position="402"/>
    </location>
</feature>
<dbReference type="AlphaFoldDB" id="A0A078A1N5"/>
<dbReference type="Pfam" id="PF00211">
    <property type="entry name" value="Guanylate_cyc"/>
    <property type="match status" value="1"/>
</dbReference>
<feature type="region of interest" description="Disordered" evidence="5">
    <location>
        <begin position="366"/>
        <end position="442"/>
    </location>
</feature>
<feature type="transmembrane region" description="Helical" evidence="6">
    <location>
        <begin position="154"/>
        <end position="174"/>
    </location>
</feature>
<keyword evidence="3 6" id="KW-1133">Transmembrane helix</keyword>